<gene>
    <name evidence="2" type="ORF">ACFQ0P_03560</name>
</gene>
<dbReference type="InterPro" id="IPR046289">
    <property type="entry name" value="DUF6326"/>
</dbReference>
<keyword evidence="3" id="KW-1185">Reference proteome</keyword>
<keyword evidence="1" id="KW-0812">Transmembrane</keyword>
<name>A0ABW3AFL6_9MICO</name>
<feature type="transmembrane region" description="Helical" evidence="1">
    <location>
        <begin position="62"/>
        <end position="85"/>
    </location>
</feature>
<evidence type="ECO:0000313" key="2">
    <source>
        <dbReference type="EMBL" id="MFD0789463.1"/>
    </source>
</evidence>
<feature type="transmembrane region" description="Helical" evidence="1">
    <location>
        <begin position="22"/>
        <end position="42"/>
    </location>
</feature>
<dbReference type="EMBL" id="JBHTII010000001">
    <property type="protein sequence ID" value="MFD0789463.1"/>
    <property type="molecule type" value="Genomic_DNA"/>
</dbReference>
<proteinExistence type="predicted"/>
<dbReference type="Pfam" id="PF19851">
    <property type="entry name" value="DUF6326"/>
    <property type="match status" value="1"/>
</dbReference>
<feature type="transmembrane region" description="Helical" evidence="1">
    <location>
        <begin position="116"/>
        <end position="135"/>
    </location>
</feature>
<organism evidence="2 3">
    <name type="scientific">Microbacterium insulae</name>
    <dbReference type="NCBI Taxonomy" id="483014"/>
    <lineage>
        <taxon>Bacteria</taxon>
        <taxon>Bacillati</taxon>
        <taxon>Actinomycetota</taxon>
        <taxon>Actinomycetes</taxon>
        <taxon>Micrococcales</taxon>
        <taxon>Microbacteriaceae</taxon>
        <taxon>Microbacterium</taxon>
    </lineage>
</organism>
<reference evidence="3" key="1">
    <citation type="journal article" date="2019" name="Int. J. Syst. Evol. Microbiol.">
        <title>The Global Catalogue of Microorganisms (GCM) 10K type strain sequencing project: providing services to taxonomists for standard genome sequencing and annotation.</title>
        <authorList>
            <consortium name="The Broad Institute Genomics Platform"/>
            <consortium name="The Broad Institute Genome Sequencing Center for Infectious Disease"/>
            <person name="Wu L."/>
            <person name="Ma J."/>
        </authorList>
    </citation>
    <scope>NUCLEOTIDE SEQUENCE [LARGE SCALE GENOMIC DNA]</scope>
    <source>
        <strain evidence="3">CCUG 54523</strain>
    </source>
</reference>
<keyword evidence="1" id="KW-0472">Membrane</keyword>
<dbReference type="RefSeq" id="WP_204980465.1">
    <property type="nucleotide sequence ID" value="NZ_JBHTII010000001.1"/>
</dbReference>
<protein>
    <submittedName>
        <fullName evidence="2">DUF6326 family protein</fullName>
    </submittedName>
</protein>
<accession>A0ABW3AFL6</accession>
<dbReference type="Proteomes" id="UP001597055">
    <property type="component" value="Unassembled WGS sequence"/>
</dbReference>
<sequence length="162" mass="17524">MTNRPAATSPLDTSPVPVQTKLVAAWTSLMFIIVYVDIFNFYKPGVIDGIRSGLIWEFDISPTLLTVFLASMIVPAAMMLVSAALPARANRITNLVVAMLLIPYCVFNAAGTTAEWVPFYVLSIGVEVLILVFVLRTAWRWPRVVTAPAAPEASLAGASVGR</sequence>
<comment type="caution">
    <text evidence="2">The sequence shown here is derived from an EMBL/GenBank/DDBJ whole genome shotgun (WGS) entry which is preliminary data.</text>
</comment>
<feature type="transmembrane region" description="Helical" evidence="1">
    <location>
        <begin position="92"/>
        <end position="110"/>
    </location>
</feature>
<keyword evidence="1" id="KW-1133">Transmembrane helix</keyword>
<evidence type="ECO:0000256" key="1">
    <source>
        <dbReference type="SAM" id="Phobius"/>
    </source>
</evidence>
<evidence type="ECO:0000313" key="3">
    <source>
        <dbReference type="Proteomes" id="UP001597055"/>
    </source>
</evidence>